<dbReference type="AlphaFoldDB" id="A0A4R3Y3X5"/>
<accession>A0A4R3Y3X5</accession>
<dbReference type="RefSeq" id="WP_208857785.1">
    <property type="nucleotide sequence ID" value="NZ_SMCP01000006.1"/>
</dbReference>
<reference evidence="1 2" key="1">
    <citation type="submission" date="2019-03" db="EMBL/GenBank/DDBJ databases">
        <title>Genomic Encyclopedia of Type Strains, Phase IV (KMG-IV): sequencing the most valuable type-strain genomes for metagenomic binning, comparative biology and taxonomic classification.</title>
        <authorList>
            <person name="Goeker M."/>
        </authorList>
    </citation>
    <scope>NUCLEOTIDE SEQUENCE [LARGE SCALE GENOMIC DNA]</scope>
    <source>
        <strain evidence="1 2">DSM 28140</strain>
    </source>
</reference>
<dbReference type="Proteomes" id="UP000294619">
    <property type="component" value="Unassembled WGS sequence"/>
</dbReference>
<gene>
    <name evidence="1" type="ORF">EDC16_1061</name>
</gene>
<proteinExistence type="predicted"/>
<name>A0A4R3Y3X5_9PAST</name>
<sequence length="62" mass="7330">NVMRNGTLHAIYPQYLWVKNVFPKKQETQLLQEKLNIIKIQLIRFYNVGADCIRPLLSQVCQ</sequence>
<protein>
    <submittedName>
        <fullName evidence="1">Uncharacterized protein</fullName>
    </submittedName>
</protein>
<dbReference type="EMBL" id="SMCP01000006">
    <property type="protein sequence ID" value="TCV86456.1"/>
    <property type="molecule type" value="Genomic_DNA"/>
</dbReference>
<feature type="non-terminal residue" evidence="1">
    <location>
        <position position="1"/>
    </location>
</feature>
<evidence type="ECO:0000313" key="2">
    <source>
        <dbReference type="Proteomes" id="UP000294619"/>
    </source>
</evidence>
<evidence type="ECO:0000313" key="1">
    <source>
        <dbReference type="EMBL" id="TCV86456.1"/>
    </source>
</evidence>
<organism evidence="1 2">
    <name type="scientific">Testudinibacter aquarius</name>
    <dbReference type="NCBI Taxonomy" id="1524974"/>
    <lineage>
        <taxon>Bacteria</taxon>
        <taxon>Pseudomonadati</taxon>
        <taxon>Pseudomonadota</taxon>
        <taxon>Gammaproteobacteria</taxon>
        <taxon>Pasteurellales</taxon>
        <taxon>Pasteurellaceae</taxon>
        <taxon>Testudinibacter</taxon>
    </lineage>
</organism>
<comment type="caution">
    <text evidence="1">The sequence shown here is derived from an EMBL/GenBank/DDBJ whole genome shotgun (WGS) entry which is preliminary data.</text>
</comment>